<feature type="transmembrane region" description="Helical" evidence="1">
    <location>
        <begin position="480"/>
        <end position="500"/>
    </location>
</feature>
<feature type="transmembrane region" description="Helical" evidence="1">
    <location>
        <begin position="110"/>
        <end position="134"/>
    </location>
</feature>
<dbReference type="AlphaFoldDB" id="C0XGJ4"/>
<feature type="transmembrane region" description="Helical" evidence="1">
    <location>
        <begin position="177"/>
        <end position="196"/>
    </location>
</feature>
<comment type="caution">
    <text evidence="2">The sequence shown here is derived from an EMBL/GenBank/DDBJ whole genome shotgun (WGS) entry which is preliminary data.</text>
</comment>
<organism evidence="2 3">
    <name type="scientific">Lentilactobacillus hilgardii (strain ATCC 8290 / DSM 20176 / CCUG 30140 / JCM 1155 / KCTC 3500 / NBRC 15886 / NCIMB 8040 / NRRL B-1843 / 9)</name>
    <dbReference type="NCBI Taxonomy" id="1423757"/>
    <lineage>
        <taxon>Bacteria</taxon>
        <taxon>Bacillati</taxon>
        <taxon>Bacillota</taxon>
        <taxon>Bacilli</taxon>
        <taxon>Lactobacillales</taxon>
        <taxon>Lactobacillaceae</taxon>
        <taxon>Lentilactobacillus</taxon>
    </lineage>
</organism>
<feature type="transmembrane region" description="Helical" evidence="1">
    <location>
        <begin position="146"/>
        <end position="165"/>
    </location>
</feature>
<feature type="transmembrane region" description="Helical" evidence="1">
    <location>
        <begin position="401"/>
        <end position="420"/>
    </location>
</feature>
<gene>
    <name evidence="2" type="ORF">HMPREF0519_0355</name>
</gene>
<dbReference type="Proteomes" id="UP000003752">
    <property type="component" value="Unassembled WGS sequence"/>
</dbReference>
<dbReference type="PATRIC" id="fig|1423757.3.peg.1953"/>
<evidence type="ECO:0000256" key="1">
    <source>
        <dbReference type="SAM" id="Phobius"/>
    </source>
</evidence>
<keyword evidence="1" id="KW-1133">Transmembrane helix</keyword>
<evidence type="ECO:0000313" key="2">
    <source>
        <dbReference type="EMBL" id="EEI25538.1"/>
    </source>
</evidence>
<dbReference type="HOGENOM" id="CLU_042151_0_0_9"/>
<keyword evidence="3" id="KW-1185">Reference proteome</keyword>
<feature type="transmembrane region" description="Helical" evidence="1">
    <location>
        <begin position="330"/>
        <end position="349"/>
    </location>
</feature>
<keyword evidence="1" id="KW-0812">Transmembrane</keyword>
<reference evidence="2 3" key="1">
    <citation type="submission" date="2009-01" db="EMBL/GenBank/DDBJ databases">
        <authorList>
            <person name="Qin X."/>
            <person name="Bachman B."/>
            <person name="Battles P."/>
            <person name="Bell A."/>
            <person name="Bess C."/>
            <person name="Bickham C."/>
            <person name="Chaboub L."/>
            <person name="Chen D."/>
            <person name="Coyle M."/>
            <person name="Deiros D.R."/>
            <person name="Dinh H."/>
            <person name="Forbes L."/>
            <person name="Fowler G."/>
            <person name="Francisco L."/>
            <person name="Fu Q."/>
            <person name="Gubbala S."/>
            <person name="Hale W."/>
            <person name="Han Y."/>
            <person name="Hemphill L."/>
            <person name="Highlander S.K."/>
            <person name="Hirani K."/>
            <person name="Hogues M."/>
            <person name="Jackson L."/>
            <person name="Jakkamsetti A."/>
            <person name="Javaid M."/>
            <person name="Jiang H."/>
            <person name="Korchina V."/>
            <person name="Kovar C."/>
            <person name="Lara F."/>
            <person name="Lee S."/>
            <person name="Mata R."/>
            <person name="Mathew T."/>
            <person name="Moen C."/>
            <person name="Morales K."/>
            <person name="Munidasa M."/>
            <person name="Nazareth L."/>
            <person name="Ngo R."/>
            <person name="Nguyen L."/>
            <person name="Okwuonu G."/>
            <person name="Ongeri F."/>
            <person name="Patil S."/>
            <person name="Petrosino J."/>
            <person name="Pham C."/>
            <person name="Pham P."/>
            <person name="Pu L.-L."/>
            <person name="Puazo M."/>
            <person name="Raj R."/>
            <person name="Reid J."/>
            <person name="Rouhana J."/>
            <person name="Saada N."/>
            <person name="Shang Y."/>
            <person name="Simmons D."/>
            <person name="Thornton R."/>
            <person name="Warren J."/>
            <person name="Weissenberger G."/>
            <person name="Zhang J."/>
            <person name="Zhang L."/>
            <person name="Zhou C."/>
            <person name="Zhu D."/>
            <person name="Muzny D."/>
            <person name="Worley K."/>
            <person name="Gibbs R."/>
        </authorList>
    </citation>
    <scope>NUCLEOTIDE SEQUENCE [LARGE SCALE GENOMIC DNA]</scope>
    <source>
        <strain evidence="3">ATCC 8290 / DSM 20176 / CCUG 30140 / JCM 1155 / KCTC 3500 / NBRC 15886 / NCIMB 8040 / NRRL B-1843 / 9</strain>
    </source>
</reference>
<keyword evidence="1" id="KW-0472">Membrane</keyword>
<dbReference type="Pfam" id="PF12730">
    <property type="entry name" value="ABC2_membrane_4"/>
    <property type="match status" value="1"/>
</dbReference>
<feature type="transmembrane region" description="Helical" evidence="1">
    <location>
        <begin position="426"/>
        <end position="445"/>
    </location>
</feature>
<feature type="transmembrane region" description="Helical" evidence="1">
    <location>
        <begin position="361"/>
        <end position="380"/>
    </location>
</feature>
<feature type="transmembrane region" description="Helical" evidence="1">
    <location>
        <begin position="263"/>
        <end position="284"/>
    </location>
</feature>
<evidence type="ECO:0000313" key="3">
    <source>
        <dbReference type="Proteomes" id="UP000003752"/>
    </source>
</evidence>
<protein>
    <submittedName>
        <fullName evidence="2">Uncharacterized protein</fullName>
    </submittedName>
</protein>
<proteinExistence type="predicted"/>
<name>C0XGJ4_LENH9</name>
<feature type="transmembrane region" description="Helical" evidence="1">
    <location>
        <begin position="57"/>
        <end position="79"/>
    </location>
</feature>
<sequence>MKDSFQATFREKYRRMSFVALCIALIFSVSLMIPRGSGVMRAIIVNPDTYQQANNASWASISVSFMMGFFLPLIGATFLRNTIRMDRDSGTMTLFLTTKFSKLNYFMGKFLSNLCLMLIFWLIILIFSLIGTLLKFGQTTFNPGQFLMPFLILLPGLIFVSALTIFTEVIPGLRGRLGTAGLVAFLVILYAAGANYQHTPGHLLRLFNLSGSGYLITNIKQAVVQSSGKPLTLLKVIGASTSTRYTGAHNLVFPTLKLTGLDFLNMGLLVLLGIGLVVLAALLLERRPISAYHIGRWEMRLPAFRLPAKRLPAMEMNGIKHSQFYISSRLLTGGVTNYWVLIIMIIWLWNWGSTYSGLIHSAFPILFLAVIPLFADLGAGGVQNDVYQWLRTIPNGQRRQTIKECLAGITLSIFLVLPALSKVPAFMMVALFIWAVQLPLACQLLGRLTGSKRPVQLVIVLFFYLYINGAPLLPFDQSGLTLPTVIYLVIGLGSLSLLFFPKTYPIKK</sequence>
<dbReference type="EMBL" id="ACGP01000085">
    <property type="protein sequence ID" value="EEI25538.1"/>
    <property type="molecule type" value="Genomic_DNA"/>
</dbReference>
<accession>C0XGJ4</accession>
<feature type="transmembrane region" description="Helical" evidence="1">
    <location>
        <begin position="457"/>
        <end position="474"/>
    </location>
</feature>
<dbReference type="RefSeq" id="WP_003635201.1">
    <property type="nucleotide sequence ID" value="NZ_AZDF01000049.1"/>
</dbReference>